<name>A0A2U1ZR80_9MICO</name>
<feature type="chain" id="PRO_5039407807" description="Maltose/maltodextrin ABC transporter, substrate binding periplasmic protein MalE" evidence="5">
    <location>
        <begin position="22"/>
        <end position="293"/>
    </location>
</feature>
<dbReference type="AlphaFoldDB" id="A0A2U1ZR80"/>
<evidence type="ECO:0000256" key="5">
    <source>
        <dbReference type="SAM" id="SignalP"/>
    </source>
</evidence>
<feature type="region of interest" description="Disordered" evidence="4">
    <location>
        <begin position="23"/>
        <end position="65"/>
    </location>
</feature>
<comment type="similarity">
    <text evidence="1">Belongs to the bacterial solute-binding protein 1 family.</text>
</comment>
<feature type="signal peptide" evidence="5">
    <location>
        <begin position="1"/>
        <end position="21"/>
    </location>
</feature>
<protein>
    <recommendedName>
        <fullName evidence="8">Maltose/maltodextrin ABC transporter, substrate binding periplasmic protein MalE</fullName>
    </recommendedName>
</protein>
<comment type="caution">
    <text evidence="6">The sequence shown here is derived from an EMBL/GenBank/DDBJ whole genome shotgun (WGS) entry which is preliminary data.</text>
</comment>
<reference evidence="6 7" key="1">
    <citation type="submission" date="2018-03" db="EMBL/GenBank/DDBJ databases">
        <title>Genome assembly of novel Miniimonas species PCH200.</title>
        <authorList>
            <person name="Thakur V."/>
            <person name="Kumar V."/>
            <person name="Singh D."/>
        </authorList>
    </citation>
    <scope>NUCLEOTIDE SEQUENCE [LARGE SCALE GENOMIC DNA]</scope>
    <source>
        <strain evidence="6 7">PCH200</strain>
    </source>
</reference>
<evidence type="ECO:0000256" key="1">
    <source>
        <dbReference type="ARBA" id="ARBA00008520"/>
    </source>
</evidence>
<dbReference type="InterPro" id="IPR006059">
    <property type="entry name" value="SBP"/>
</dbReference>
<feature type="compositionally biased region" description="Low complexity" evidence="4">
    <location>
        <begin position="263"/>
        <end position="279"/>
    </location>
</feature>
<evidence type="ECO:0000256" key="3">
    <source>
        <dbReference type="ARBA" id="ARBA00022729"/>
    </source>
</evidence>
<gene>
    <name evidence="6" type="ORF">C8046_00985</name>
</gene>
<dbReference type="GO" id="GO:1901982">
    <property type="term" value="F:maltose binding"/>
    <property type="evidence" value="ECO:0007669"/>
    <property type="project" value="TreeGrafter"/>
</dbReference>
<dbReference type="GO" id="GO:0015768">
    <property type="term" value="P:maltose transport"/>
    <property type="evidence" value="ECO:0007669"/>
    <property type="project" value="TreeGrafter"/>
</dbReference>
<organism evidence="6 7">
    <name type="scientific">Serinibacter arcticus</name>
    <dbReference type="NCBI Taxonomy" id="1655435"/>
    <lineage>
        <taxon>Bacteria</taxon>
        <taxon>Bacillati</taxon>
        <taxon>Actinomycetota</taxon>
        <taxon>Actinomycetes</taxon>
        <taxon>Micrococcales</taxon>
        <taxon>Beutenbergiaceae</taxon>
        <taxon>Serinibacter</taxon>
    </lineage>
</organism>
<dbReference type="PROSITE" id="PS51257">
    <property type="entry name" value="PROKAR_LIPOPROTEIN"/>
    <property type="match status" value="1"/>
</dbReference>
<dbReference type="Pfam" id="PF13416">
    <property type="entry name" value="SBP_bac_8"/>
    <property type="match status" value="1"/>
</dbReference>
<dbReference type="GO" id="GO:0042956">
    <property type="term" value="P:maltodextrin transmembrane transport"/>
    <property type="evidence" value="ECO:0007669"/>
    <property type="project" value="TreeGrafter"/>
</dbReference>
<keyword evidence="2" id="KW-0813">Transport</keyword>
<keyword evidence="3 5" id="KW-0732">Signal</keyword>
<evidence type="ECO:0008006" key="8">
    <source>
        <dbReference type="Google" id="ProtNLM"/>
    </source>
</evidence>
<evidence type="ECO:0000256" key="2">
    <source>
        <dbReference type="ARBA" id="ARBA00022448"/>
    </source>
</evidence>
<dbReference type="Gene3D" id="3.40.190.10">
    <property type="entry name" value="Periplasmic binding protein-like II"/>
    <property type="match status" value="2"/>
</dbReference>
<dbReference type="GO" id="GO:0055052">
    <property type="term" value="C:ATP-binding cassette (ABC) transporter complex, substrate-binding subunit-containing"/>
    <property type="evidence" value="ECO:0007669"/>
    <property type="project" value="TreeGrafter"/>
</dbReference>
<evidence type="ECO:0000256" key="4">
    <source>
        <dbReference type="SAM" id="MobiDB-lite"/>
    </source>
</evidence>
<dbReference type="Proteomes" id="UP000245166">
    <property type="component" value="Unassembled WGS sequence"/>
</dbReference>
<dbReference type="SUPFAM" id="SSF53850">
    <property type="entry name" value="Periplasmic binding protein-like II"/>
    <property type="match status" value="1"/>
</dbReference>
<accession>A0A2U1ZR80</accession>
<dbReference type="PANTHER" id="PTHR30061:SF50">
    <property type="entry name" value="MALTOSE_MALTODEXTRIN-BINDING PERIPLASMIC PROTEIN"/>
    <property type="match status" value="1"/>
</dbReference>
<dbReference type="EMBL" id="PYHR01000002">
    <property type="protein sequence ID" value="PWD49505.1"/>
    <property type="molecule type" value="Genomic_DNA"/>
</dbReference>
<feature type="region of interest" description="Disordered" evidence="4">
    <location>
        <begin position="185"/>
        <end position="293"/>
    </location>
</feature>
<evidence type="ECO:0000313" key="7">
    <source>
        <dbReference type="Proteomes" id="UP000245166"/>
    </source>
</evidence>
<feature type="compositionally biased region" description="Low complexity" evidence="4">
    <location>
        <begin position="203"/>
        <end position="231"/>
    </location>
</feature>
<proteinExistence type="inferred from homology"/>
<feature type="compositionally biased region" description="Acidic residues" evidence="4">
    <location>
        <begin position="29"/>
        <end position="58"/>
    </location>
</feature>
<sequence length="293" mass="30338">MNMRKSTITAVIASAALLLTACGGGGGGTEEEPTTGETTSEEATETETEAAPEGEEGATEAPVRGSEDLVIWTDDVKFDAVQAAAEAFGEANDITVGVQAIVNTRTDFITANQAGNGPDVLVGAHDWIGQLVANGAIDPLQVAPDALSGYAERAVSAVSYNGQLYGIPYGVESLVLYCNTAYAPTPTPRSTTPSPPVRPRRTPAPSSPRSTSRRVSTATRTTCSPCTPPRAGTCSVSRLTAPPTRPTWASARPPVRPPPPSSPRSATPARASCRPPSRATTRSRCSPTVRPPA</sequence>
<evidence type="ECO:0000313" key="6">
    <source>
        <dbReference type="EMBL" id="PWD49505.1"/>
    </source>
</evidence>
<dbReference type="PANTHER" id="PTHR30061">
    <property type="entry name" value="MALTOSE-BINDING PERIPLASMIC PROTEIN"/>
    <property type="match status" value="1"/>
</dbReference>
<keyword evidence="7" id="KW-1185">Reference proteome</keyword>